<organism evidence="2 3">
    <name type="scientific">Nyssa sinensis</name>
    <dbReference type="NCBI Taxonomy" id="561372"/>
    <lineage>
        <taxon>Eukaryota</taxon>
        <taxon>Viridiplantae</taxon>
        <taxon>Streptophyta</taxon>
        <taxon>Embryophyta</taxon>
        <taxon>Tracheophyta</taxon>
        <taxon>Spermatophyta</taxon>
        <taxon>Magnoliopsida</taxon>
        <taxon>eudicotyledons</taxon>
        <taxon>Gunneridae</taxon>
        <taxon>Pentapetalae</taxon>
        <taxon>asterids</taxon>
        <taxon>Cornales</taxon>
        <taxon>Nyssaceae</taxon>
        <taxon>Nyssa</taxon>
    </lineage>
</organism>
<evidence type="ECO:0000313" key="3">
    <source>
        <dbReference type="Proteomes" id="UP000325577"/>
    </source>
</evidence>
<dbReference type="AlphaFoldDB" id="A0A5J4ZVF6"/>
<evidence type="ECO:0000256" key="1">
    <source>
        <dbReference type="SAM" id="MobiDB-lite"/>
    </source>
</evidence>
<feature type="region of interest" description="Disordered" evidence="1">
    <location>
        <begin position="202"/>
        <end position="241"/>
    </location>
</feature>
<feature type="compositionally biased region" description="Low complexity" evidence="1">
    <location>
        <begin position="167"/>
        <end position="184"/>
    </location>
</feature>
<protein>
    <recommendedName>
        <fullName evidence="4">DUF4378 domain-containing protein</fullName>
    </recommendedName>
</protein>
<evidence type="ECO:0000313" key="2">
    <source>
        <dbReference type="EMBL" id="KAA8522340.1"/>
    </source>
</evidence>
<feature type="region of interest" description="Disordered" evidence="1">
    <location>
        <begin position="156"/>
        <end position="184"/>
    </location>
</feature>
<sequence length="471" mass="53378">MASVNSSDSKLKKPLPKPLMLKDYLLDDLSSCSSNSFRSYPRRQCCTTVRLLLEIDLKTRDLNRSKRLLKSKSKASSMTISALQRASDALINAVKLLPFSSVKSPSSSKQNKPKKTILPRSFSRKLLRRSFWKKTDHKDTERLKSFRDFLEEKEPSSDFTPSIAAQSATTNSNSSTSNSNSNCNSWTESDFTSDYLPCSGGNSQNSCENDVAESKRRLPENVVSERAGAEVGDDSMEGTTTTNHCEENIKWPIQEEKEQFSPVSVLDFPSDDEEEVSSPFQIRLARLEGIKQKHMQKIRRFESLTQLEPVDLEELIALSESSDEPLELQLCSVSIQGSIVLDKEDEEENETEKYALELLKLMKADSLEFNADTLLLDFFRERITEADALAGGEKFNNELLNIGKDWMSGQSTLTQLLEWEVQRNRQAYVRDMEKAGRWGKLDDEKEEVVMELEVEVLASLINELLLDLFSS</sequence>
<feature type="compositionally biased region" description="Polar residues" evidence="1">
    <location>
        <begin position="157"/>
        <end position="166"/>
    </location>
</feature>
<gene>
    <name evidence="2" type="ORF">F0562_013299</name>
</gene>
<dbReference type="OrthoDB" id="668456at2759"/>
<name>A0A5J4ZVF6_9ASTE</name>
<reference evidence="2 3" key="1">
    <citation type="submission" date="2019-09" db="EMBL/GenBank/DDBJ databases">
        <title>A chromosome-level genome assembly of the Chinese tupelo Nyssa sinensis.</title>
        <authorList>
            <person name="Yang X."/>
            <person name="Kang M."/>
            <person name="Yang Y."/>
            <person name="Xiong H."/>
            <person name="Wang M."/>
            <person name="Zhang Z."/>
            <person name="Wang Z."/>
            <person name="Wu H."/>
            <person name="Ma T."/>
            <person name="Liu J."/>
            <person name="Xi Z."/>
        </authorList>
    </citation>
    <scope>NUCLEOTIDE SEQUENCE [LARGE SCALE GENOMIC DNA]</scope>
    <source>
        <strain evidence="2">J267</strain>
        <tissue evidence="2">Leaf</tissue>
    </source>
</reference>
<dbReference type="Proteomes" id="UP000325577">
    <property type="component" value="Linkage Group LG5"/>
</dbReference>
<dbReference type="PANTHER" id="PTHR33623:SF4">
    <property type="entry name" value="DUF4378 DOMAIN-CONTAINING PROTEIN"/>
    <property type="match status" value="1"/>
</dbReference>
<accession>A0A5J4ZVF6</accession>
<evidence type="ECO:0008006" key="4">
    <source>
        <dbReference type="Google" id="ProtNLM"/>
    </source>
</evidence>
<keyword evidence="3" id="KW-1185">Reference proteome</keyword>
<dbReference type="EMBL" id="CM018048">
    <property type="protein sequence ID" value="KAA8522340.1"/>
    <property type="molecule type" value="Genomic_DNA"/>
</dbReference>
<proteinExistence type="predicted"/>
<dbReference type="PANTHER" id="PTHR33623">
    <property type="entry name" value="OS04G0572500 PROTEIN"/>
    <property type="match status" value="1"/>
</dbReference>